<evidence type="ECO:0000313" key="2">
    <source>
        <dbReference type="Proteomes" id="UP001605036"/>
    </source>
</evidence>
<dbReference type="Proteomes" id="UP001605036">
    <property type="component" value="Unassembled WGS sequence"/>
</dbReference>
<accession>A0ABD1YHY2</accession>
<dbReference type="EMBL" id="JBHFFA010000004">
    <property type="protein sequence ID" value="KAL2630261.1"/>
    <property type="molecule type" value="Genomic_DNA"/>
</dbReference>
<dbReference type="AlphaFoldDB" id="A0ABD1YHY2"/>
<keyword evidence="2" id="KW-1185">Reference proteome</keyword>
<sequence>MRTTHSADIPQHQFEMHLCVECFRYPTTSYNTFPGFWKAALSKKSKKISLPGDKGHFHPLKSVHREFMELAVSRSAFQG</sequence>
<organism evidence="1 2">
    <name type="scientific">Riccia fluitans</name>
    <dbReference type="NCBI Taxonomy" id="41844"/>
    <lineage>
        <taxon>Eukaryota</taxon>
        <taxon>Viridiplantae</taxon>
        <taxon>Streptophyta</taxon>
        <taxon>Embryophyta</taxon>
        <taxon>Marchantiophyta</taxon>
        <taxon>Marchantiopsida</taxon>
        <taxon>Marchantiidae</taxon>
        <taxon>Marchantiales</taxon>
        <taxon>Ricciaceae</taxon>
        <taxon>Riccia</taxon>
    </lineage>
</organism>
<name>A0ABD1YHY2_9MARC</name>
<comment type="caution">
    <text evidence="1">The sequence shown here is derived from an EMBL/GenBank/DDBJ whole genome shotgun (WGS) entry which is preliminary data.</text>
</comment>
<protein>
    <submittedName>
        <fullName evidence="1">Uncharacterized protein</fullName>
    </submittedName>
</protein>
<proteinExistence type="predicted"/>
<gene>
    <name evidence="1" type="ORF">R1flu_014947</name>
</gene>
<reference evidence="1 2" key="1">
    <citation type="submission" date="2024-09" db="EMBL/GenBank/DDBJ databases">
        <title>Chromosome-scale assembly of Riccia fluitans.</title>
        <authorList>
            <person name="Paukszto L."/>
            <person name="Sawicki J."/>
            <person name="Karawczyk K."/>
            <person name="Piernik-Szablinska J."/>
            <person name="Szczecinska M."/>
            <person name="Mazdziarz M."/>
        </authorList>
    </citation>
    <scope>NUCLEOTIDE SEQUENCE [LARGE SCALE GENOMIC DNA]</scope>
    <source>
        <strain evidence="1">Rf_01</strain>
        <tissue evidence="1">Aerial parts of the thallus</tissue>
    </source>
</reference>
<evidence type="ECO:0000313" key="1">
    <source>
        <dbReference type="EMBL" id="KAL2630261.1"/>
    </source>
</evidence>